<dbReference type="GO" id="GO:0016712">
    <property type="term" value="F:oxidoreductase activity, acting on paired donors, with incorporation or reduction of molecular oxygen, reduced flavin or flavoprotein as one donor, and incorporation of one atom of oxygen"/>
    <property type="evidence" value="ECO:0007669"/>
    <property type="project" value="TreeGrafter"/>
</dbReference>
<keyword evidence="4 6" id="KW-0503">Monooxygenase</keyword>
<evidence type="ECO:0000256" key="1">
    <source>
        <dbReference type="ARBA" id="ARBA00010617"/>
    </source>
</evidence>
<dbReference type="InterPro" id="IPR001128">
    <property type="entry name" value="Cyt_P450"/>
</dbReference>
<evidence type="ECO:0000256" key="3">
    <source>
        <dbReference type="ARBA" id="ARBA00023004"/>
    </source>
</evidence>
<dbReference type="GO" id="GO:0006805">
    <property type="term" value="P:xenobiotic metabolic process"/>
    <property type="evidence" value="ECO:0007669"/>
    <property type="project" value="TreeGrafter"/>
</dbReference>
<organism evidence="7">
    <name type="scientific">Ixodes ricinus</name>
    <name type="common">Common tick</name>
    <name type="synonym">Acarus ricinus</name>
    <dbReference type="NCBI Taxonomy" id="34613"/>
    <lineage>
        <taxon>Eukaryota</taxon>
        <taxon>Metazoa</taxon>
        <taxon>Ecdysozoa</taxon>
        <taxon>Arthropoda</taxon>
        <taxon>Chelicerata</taxon>
        <taxon>Arachnida</taxon>
        <taxon>Acari</taxon>
        <taxon>Parasitiformes</taxon>
        <taxon>Ixodida</taxon>
        <taxon>Ixodoidea</taxon>
        <taxon>Ixodidae</taxon>
        <taxon>Ixodinae</taxon>
        <taxon>Ixodes</taxon>
    </lineage>
</organism>
<keyword evidence="3 5" id="KW-0408">Iron</keyword>
<dbReference type="FunFam" id="1.10.630.10:FF:000287">
    <property type="entry name" value="Cytochrome P-450 IIC5, putative"/>
    <property type="match status" value="1"/>
</dbReference>
<dbReference type="PROSITE" id="PS00086">
    <property type="entry name" value="CYTOCHROME_P450"/>
    <property type="match status" value="1"/>
</dbReference>
<feature type="non-terminal residue" evidence="7">
    <location>
        <position position="1"/>
    </location>
</feature>
<dbReference type="Pfam" id="PF00067">
    <property type="entry name" value="p450"/>
    <property type="match status" value="1"/>
</dbReference>
<dbReference type="GO" id="GO:0020037">
    <property type="term" value="F:heme binding"/>
    <property type="evidence" value="ECO:0007669"/>
    <property type="project" value="InterPro"/>
</dbReference>
<evidence type="ECO:0000313" key="7">
    <source>
        <dbReference type="EMBL" id="JAB73609.1"/>
    </source>
</evidence>
<evidence type="ECO:0000256" key="2">
    <source>
        <dbReference type="ARBA" id="ARBA00022723"/>
    </source>
</evidence>
<feature type="binding site" description="axial binding residue" evidence="5">
    <location>
        <position position="119"/>
    </location>
    <ligand>
        <name>heme</name>
        <dbReference type="ChEBI" id="CHEBI:30413"/>
    </ligand>
    <ligandPart>
        <name>Fe</name>
        <dbReference type="ChEBI" id="CHEBI:18248"/>
    </ligandPart>
</feature>
<comment type="cofactor">
    <cofactor evidence="5">
        <name>heme</name>
        <dbReference type="ChEBI" id="CHEBI:30413"/>
    </cofactor>
</comment>
<dbReference type="InterPro" id="IPR017972">
    <property type="entry name" value="Cyt_P450_CS"/>
</dbReference>
<dbReference type="PRINTS" id="PR00463">
    <property type="entry name" value="EP450I"/>
</dbReference>
<reference evidence="7" key="1">
    <citation type="journal article" date="2015" name="Sci. Rep.">
        <title>Tissue- and time-dependent transcription in Ixodes ricinus salivary glands and midguts when blood feeding on the vertebrate host.</title>
        <authorList>
            <person name="Kotsyfakis M."/>
            <person name="Schwarz A."/>
            <person name="Erhart J."/>
            <person name="Ribeiro J.M."/>
        </authorList>
    </citation>
    <scope>NUCLEOTIDE SEQUENCE</scope>
    <source>
        <tissue evidence="7">Salivary gland and midgut</tissue>
    </source>
</reference>
<keyword evidence="2 5" id="KW-0479">Metal-binding</keyword>
<dbReference type="GO" id="GO:0006082">
    <property type="term" value="P:organic acid metabolic process"/>
    <property type="evidence" value="ECO:0007669"/>
    <property type="project" value="TreeGrafter"/>
</dbReference>
<protein>
    <submittedName>
        <fullName evidence="7">Putative cytochrome</fullName>
    </submittedName>
</protein>
<dbReference type="GO" id="GO:0005737">
    <property type="term" value="C:cytoplasm"/>
    <property type="evidence" value="ECO:0007669"/>
    <property type="project" value="TreeGrafter"/>
</dbReference>
<keyword evidence="5 6" id="KW-0349">Heme</keyword>
<dbReference type="PANTHER" id="PTHR24300">
    <property type="entry name" value="CYTOCHROME P450 508A4-RELATED"/>
    <property type="match status" value="1"/>
</dbReference>
<dbReference type="SUPFAM" id="SSF48264">
    <property type="entry name" value="Cytochrome P450"/>
    <property type="match status" value="1"/>
</dbReference>
<dbReference type="InterPro" id="IPR002401">
    <property type="entry name" value="Cyt_P450_E_grp-I"/>
</dbReference>
<dbReference type="Gene3D" id="1.10.630.10">
    <property type="entry name" value="Cytochrome P450"/>
    <property type="match status" value="1"/>
</dbReference>
<dbReference type="InterPro" id="IPR050182">
    <property type="entry name" value="Cytochrome_P450_fam2"/>
</dbReference>
<sequence>LQKRIQQEVDSVVGQQRAPAWEDRYSMPFTMACILETHRWRTMIPIGIPRGCEEDTCIDNYMIPKGTIVLPNLWAVHMDPTLWKDPENFDPSRFLNDDGSGLIQKPEDLVPFSLGKRMCPAEAPANIQIFLYLTAILQKFNVMPEDNIPVDLSVDCVTFNAPKNAEIALCSTQIDYTIY</sequence>
<name>V5H8Z5_IXORI</name>
<evidence type="ECO:0000256" key="4">
    <source>
        <dbReference type="ARBA" id="ARBA00023033"/>
    </source>
</evidence>
<dbReference type="AlphaFoldDB" id="V5H8Z5"/>
<dbReference type="EMBL" id="GANP01010859">
    <property type="protein sequence ID" value="JAB73609.1"/>
    <property type="molecule type" value="mRNA"/>
</dbReference>
<proteinExistence type="evidence at transcript level"/>
<evidence type="ECO:0000256" key="6">
    <source>
        <dbReference type="RuleBase" id="RU000461"/>
    </source>
</evidence>
<dbReference type="InterPro" id="IPR036396">
    <property type="entry name" value="Cyt_P450_sf"/>
</dbReference>
<evidence type="ECO:0000256" key="5">
    <source>
        <dbReference type="PIRSR" id="PIRSR602401-1"/>
    </source>
</evidence>
<dbReference type="GO" id="GO:0005506">
    <property type="term" value="F:iron ion binding"/>
    <property type="evidence" value="ECO:0007669"/>
    <property type="project" value="InterPro"/>
</dbReference>
<comment type="similarity">
    <text evidence="1 6">Belongs to the cytochrome P450 family.</text>
</comment>
<accession>V5H8Z5</accession>
<keyword evidence="6" id="KW-0560">Oxidoreductase</keyword>
<dbReference type="PANTHER" id="PTHR24300:SF375">
    <property type="entry name" value="CYTOCHROME P450 FAMILY"/>
    <property type="match status" value="1"/>
</dbReference>